<dbReference type="AlphaFoldDB" id="A0A841Q0K6"/>
<accession>A0A841Q0K6</accession>
<protein>
    <submittedName>
        <fullName evidence="2">Uncharacterized protein</fullName>
    </submittedName>
</protein>
<evidence type="ECO:0000313" key="3">
    <source>
        <dbReference type="Proteomes" id="UP000568839"/>
    </source>
</evidence>
<feature type="compositionally biased region" description="Basic and acidic residues" evidence="1">
    <location>
        <begin position="70"/>
        <end position="81"/>
    </location>
</feature>
<reference evidence="2 3" key="1">
    <citation type="submission" date="2020-08" db="EMBL/GenBank/DDBJ databases">
        <title>Genomic Encyclopedia of Type Strains, Phase IV (KMG-IV): sequencing the most valuable type-strain genomes for metagenomic binning, comparative biology and taxonomic classification.</title>
        <authorList>
            <person name="Goeker M."/>
        </authorList>
    </citation>
    <scope>NUCLEOTIDE SEQUENCE [LARGE SCALE GENOMIC DNA]</scope>
    <source>
        <strain evidence="2 3">DSM 21769</strain>
    </source>
</reference>
<sequence>MRRDNYGFIATWTEPDIGKAGWLENKLTLFYINNTYQYAKALNPLLLPRTIYDDITASSSNPSKGCSKMIESEASHERSPI</sequence>
<evidence type="ECO:0000313" key="2">
    <source>
        <dbReference type="EMBL" id="MBB6451092.1"/>
    </source>
</evidence>
<name>A0A841Q0K6_9BACL</name>
<proteinExistence type="predicted"/>
<comment type="caution">
    <text evidence="2">The sequence shown here is derived from an EMBL/GenBank/DDBJ whole genome shotgun (WGS) entry which is preliminary data.</text>
</comment>
<dbReference type="Proteomes" id="UP000568839">
    <property type="component" value="Unassembled WGS sequence"/>
</dbReference>
<keyword evidence="3" id="KW-1185">Reference proteome</keyword>
<feature type="region of interest" description="Disordered" evidence="1">
    <location>
        <begin position="59"/>
        <end position="81"/>
    </location>
</feature>
<organism evidence="2 3">
    <name type="scientific">Geomicrobium halophilum</name>
    <dbReference type="NCBI Taxonomy" id="549000"/>
    <lineage>
        <taxon>Bacteria</taxon>
        <taxon>Bacillati</taxon>
        <taxon>Bacillota</taxon>
        <taxon>Bacilli</taxon>
        <taxon>Bacillales</taxon>
        <taxon>Geomicrobium</taxon>
    </lineage>
</organism>
<dbReference type="EMBL" id="JACHHJ010000005">
    <property type="protein sequence ID" value="MBB6451092.1"/>
    <property type="molecule type" value="Genomic_DNA"/>
</dbReference>
<evidence type="ECO:0000256" key="1">
    <source>
        <dbReference type="SAM" id="MobiDB-lite"/>
    </source>
</evidence>
<gene>
    <name evidence="2" type="ORF">HNR44_003086</name>
</gene>